<dbReference type="AlphaFoldDB" id="A0A0V0Z6B6"/>
<keyword evidence="3" id="KW-1185">Reference proteome</keyword>
<gene>
    <name evidence="2" type="ORF">T12_3172</name>
</gene>
<name>A0A0V0Z6B6_9BILA</name>
<reference evidence="2 3" key="1">
    <citation type="submission" date="2015-01" db="EMBL/GenBank/DDBJ databases">
        <title>Evolution of Trichinella species and genotypes.</title>
        <authorList>
            <person name="Korhonen P.K."/>
            <person name="Edoardo P."/>
            <person name="Giuseppe L.R."/>
            <person name="Gasser R.B."/>
        </authorList>
    </citation>
    <scope>NUCLEOTIDE SEQUENCE [LARGE SCALE GENOMIC DNA]</scope>
    <source>
        <strain evidence="2">ISS2496</strain>
    </source>
</reference>
<comment type="caution">
    <text evidence="2">The sequence shown here is derived from an EMBL/GenBank/DDBJ whole genome shotgun (WGS) entry which is preliminary data.</text>
</comment>
<feature type="region of interest" description="Disordered" evidence="1">
    <location>
        <begin position="1"/>
        <end position="26"/>
    </location>
</feature>
<evidence type="ECO:0000313" key="2">
    <source>
        <dbReference type="EMBL" id="KRY07944.1"/>
    </source>
</evidence>
<proteinExistence type="predicted"/>
<protein>
    <submittedName>
        <fullName evidence="2">Uncharacterized protein</fullName>
    </submittedName>
</protein>
<evidence type="ECO:0000256" key="1">
    <source>
        <dbReference type="SAM" id="MobiDB-lite"/>
    </source>
</evidence>
<dbReference type="Proteomes" id="UP000054783">
    <property type="component" value="Unassembled WGS sequence"/>
</dbReference>
<organism evidence="2 3">
    <name type="scientific">Trichinella patagoniensis</name>
    <dbReference type="NCBI Taxonomy" id="990121"/>
    <lineage>
        <taxon>Eukaryota</taxon>
        <taxon>Metazoa</taxon>
        <taxon>Ecdysozoa</taxon>
        <taxon>Nematoda</taxon>
        <taxon>Enoplea</taxon>
        <taxon>Dorylaimia</taxon>
        <taxon>Trichinellida</taxon>
        <taxon>Trichinellidae</taxon>
        <taxon>Trichinella</taxon>
    </lineage>
</organism>
<sequence>MKAESKGQLGSTDDTNGEERGGERWAVVTPQAYAETTSHTQRHTVLCPLTFTRWEISPWKSCGLLRARGNRSARKRLPDKNTALPRRRHVAECRICLATQLLNPCLRNIGELRLVTVNETCSDLT</sequence>
<dbReference type="EMBL" id="JYDQ01000384">
    <property type="protein sequence ID" value="KRY07944.1"/>
    <property type="molecule type" value="Genomic_DNA"/>
</dbReference>
<evidence type="ECO:0000313" key="3">
    <source>
        <dbReference type="Proteomes" id="UP000054783"/>
    </source>
</evidence>
<accession>A0A0V0Z6B6</accession>